<dbReference type="InterPro" id="IPR009078">
    <property type="entry name" value="Ferritin-like_SF"/>
</dbReference>
<comment type="similarity">
    <text evidence="1">Belongs to the Dps family.</text>
</comment>
<keyword evidence="4" id="KW-1185">Reference proteome</keyword>
<dbReference type="InterPro" id="IPR008331">
    <property type="entry name" value="Ferritin_DPS_dom"/>
</dbReference>
<evidence type="ECO:0000313" key="3">
    <source>
        <dbReference type="EMBL" id="ABP56428.1"/>
    </source>
</evidence>
<name>A4XBX1_SALTO</name>
<dbReference type="KEGG" id="stp:Strop_3998"/>
<dbReference type="SUPFAM" id="SSF47240">
    <property type="entry name" value="Ferritin-like"/>
    <property type="match status" value="1"/>
</dbReference>
<evidence type="ECO:0000259" key="2">
    <source>
        <dbReference type="Pfam" id="PF00210"/>
    </source>
</evidence>
<dbReference type="Proteomes" id="UP000000235">
    <property type="component" value="Chromosome"/>
</dbReference>
<dbReference type="Pfam" id="PF00210">
    <property type="entry name" value="Ferritin"/>
    <property type="match status" value="1"/>
</dbReference>
<dbReference type="STRING" id="369723.Strop_3998"/>
<evidence type="ECO:0000313" key="4">
    <source>
        <dbReference type="Proteomes" id="UP000000235"/>
    </source>
</evidence>
<organism evidence="3 4">
    <name type="scientific">Salinispora tropica (strain ATCC BAA-916 / DSM 44818 / JCM 13857 / NBRC 105044 / CNB-440)</name>
    <dbReference type="NCBI Taxonomy" id="369723"/>
    <lineage>
        <taxon>Bacteria</taxon>
        <taxon>Bacillati</taxon>
        <taxon>Actinomycetota</taxon>
        <taxon>Actinomycetes</taxon>
        <taxon>Micromonosporales</taxon>
        <taxon>Micromonosporaceae</taxon>
        <taxon>Salinispora</taxon>
    </lineage>
</organism>
<dbReference type="PATRIC" id="fig|369723.5.peg.4127"/>
<feature type="domain" description="Ferritin/DPS" evidence="2">
    <location>
        <begin position="14"/>
        <end position="114"/>
    </location>
</feature>
<protein>
    <recommendedName>
        <fullName evidence="2">Ferritin/DPS domain-containing protein</fullName>
    </recommendedName>
</protein>
<dbReference type="EMBL" id="CP000667">
    <property type="protein sequence ID" value="ABP56428.1"/>
    <property type="molecule type" value="Genomic_DNA"/>
</dbReference>
<evidence type="ECO:0000256" key="1">
    <source>
        <dbReference type="ARBA" id="ARBA00009497"/>
    </source>
</evidence>
<reference evidence="4" key="1">
    <citation type="journal article" date="2007" name="Proc. Natl. Acad. Sci. U.S.A.">
        <title>Genome sequencing reveals complex secondary metabolome in the marine actinomycete Salinispora tropica.</title>
        <authorList>
            <person name="Udwary D.W."/>
            <person name="Zeigler L."/>
            <person name="Asolkar R.N."/>
            <person name="Singan V."/>
            <person name="Lapidus A."/>
            <person name="Fenical W."/>
            <person name="Jensen P.R."/>
            <person name="Moore B.S."/>
        </authorList>
    </citation>
    <scope>NUCLEOTIDE SEQUENCE [LARGE SCALE GENOMIC DNA]</scope>
    <source>
        <strain evidence="4">ATCC BAA-916 / DSM 44818 / CNB-440</strain>
    </source>
</reference>
<dbReference type="InterPro" id="IPR002177">
    <property type="entry name" value="DPS_DNA-bd"/>
</dbReference>
<dbReference type="InterPro" id="IPR012347">
    <property type="entry name" value="Ferritin-like"/>
</dbReference>
<dbReference type="AlphaFoldDB" id="A4XBX1"/>
<dbReference type="HOGENOM" id="CLU_2107307_0_0_11"/>
<proteinExistence type="inferred from homology"/>
<dbReference type="PANTHER" id="PTHR42932">
    <property type="entry name" value="GENERAL STRESS PROTEIN 20U"/>
    <property type="match status" value="1"/>
</dbReference>
<dbReference type="Gene3D" id="1.20.1260.10">
    <property type="match status" value="1"/>
</dbReference>
<sequence length="115" mass="12157">MFRPPTTGDVGVALDTIATTARTLADTIAERAAAIGTPPDGRGITIVATSQLPQLDAGVLRDDTVIEKVEDILTTTAAGIHQAIDVTADDPITQDILIATGHDIEQQSWLLRSQR</sequence>
<dbReference type="eggNOG" id="COG0783">
    <property type="taxonomic scope" value="Bacteria"/>
</dbReference>
<accession>A4XBX1</accession>
<dbReference type="PANTHER" id="PTHR42932:SF2">
    <property type="entry name" value="DNA PROTECTION DURING STARVATION PROTEIN 1"/>
    <property type="match status" value="1"/>
</dbReference>
<dbReference type="GO" id="GO:0008199">
    <property type="term" value="F:ferric iron binding"/>
    <property type="evidence" value="ECO:0007669"/>
    <property type="project" value="InterPro"/>
</dbReference>
<gene>
    <name evidence="3" type="ordered locus">Strop_3998</name>
</gene>